<feature type="region of interest" description="Disordered" evidence="1">
    <location>
        <begin position="1"/>
        <end position="36"/>
    </location>
</feature>
<accession>A0A220IGR6</accession>
<name>A0A220IGR6_9VIRU</name>
<reference evidence="2 3" key="1">
    <citation type="journal article" date="2017" name="Microbiome">
        <title>Virome comparisons in wild-diseased and healthy captive giant pandas.</title>
        <authorList>
            <person name="Zhang W."/>
            <person name="Yang S."/>
            <person name="Shan T."/>
            <person name="Hou R."/>
            <person name="Liu Z."/>
            <person name="Li W."/>
            <person name="Guo L."/>
            <person name="Wang Y."/>
            <person name="Chen P."/>
            <person name="Wang X."/>
            <person name="Feng F."/>
            <person name="Wang H."/>
            <person name="Chen C."/>
            <person name="Shen Q."/>
            <person name="Zhou C."/>
            <person name="Hua X."/>
            <person name="Cui L."/>
            <person name="Deng X."/>
            <person name="Zhang Z."/>
            <person name="Qi D."/>
            <person name="Delwart E."/>
        </authorList>
    </citation>
    <scope>NUCLEOTIDE SEQUENCE [LARGE SCALE GENOMIC DNA]</scope>
    <source>
        <strain evidence="3">gpge012</strain>
    </source>
</reference>
<dbReference type="RefSeq" id="YP_010784639.1">
    <property type="nucleotide sequence ID" value="NC_075331.1"/>
</dbReference>
<keyword evidence="3" id="KW-1185">Reference proteome</keyword>
<feature type="region of interest" description="Disordered" evidence="1">
    <location>
        <begin position="53"/>
        <end position="77"/>
    </location>
</feature>
<feature type="compositionally biased region" description="Basic residues" evidence="1">
    <location>
        <begin position="55"/>
        <end position="77"/>
    </location>
</feature>
<dbReference type="Proteomes" id="UP000267391">
    <property type="component" value="Segment"/>
</dbReference>
<sequence length="350" mass="39210">MLETNIIQQDTGHRRTISTSVPPNNCPNNSETCPNKMAGRRYLSRYRPKYSGAYKGRRPIRKPYSPRRKSYGRKKYGGKKMTKKRIIDVTSIKKRDTMLPWSNSTSASQTGGTQYTTDPAIVVGGQNPQSVACFAWCATARDATIASNNAQFGTRYNLATRSSTNCYMIGLKEAIEIQVSTGMPWQWRRICFTIKGPFFANTSSFAVGIETTNGWTRVLNQVSGNTGGGDQYTLFEKLFKGQNTVDWIDPMIAKVDTSRVTLKYDKTISLASGNEDGFIRKYNKWHSMYSTLVYNDDELGGGETSATYSTIGKAGMGDYYVIDMFRARAGSTASDQLSFRPCSTLYWHEK</sequence>
<dbReference type="KEGG" id="vg:80521896"/>
<evidence type="ECO:0000313" key="2">
    <source>
        <dbReference type="EMBL" id="ASH99170.1"/>
    </source>
</evidence>
<organism evidence="2 3">
    <name type="scientific">Giant panda associated gemycircularvirus</name>
    <dbReference type="NCBI Taxonomy" id="2016461"/>
    <lineage>
        <taxon>Viruses</taxon>
        <taxon>Monodnaviria</taxon>
        <taxon>Shotokuvirae</taxon>
        <taxon>Cressdnaviricota</taxon>
        <taxon>Repensiviricetes</taxon>
        <taxon>Geplafuvirales</taxon>
        <taxon>Genomoviridae</taxon>
        <taxon>Gemycircularvirus</taxon>
    </lineage>
</organism>
<dbReference type="GeneID" id="80521896"/>
<feature type="compositionally biased region" description="Polar residues" evidence="1">
    <location>
        <begin position="17"/>
        <end position="33"/>
    </location>
</feature>
<evidence type="ECO:0000256" key="1">
    <source>
        <dbReference type="SAM" id="MobiDB-lite"/>
    </source>
</evidence>
<protein>
    <submittedName>
        <fullName evidence="2">Capsid protein</fullName>
    </submittedName>
</protein>
<dbReference type="EMBL" id="MF327569">
    <property type="protein sequence ID" value="ASH99170.1"/>
    <property type="molecule type" value="Genomic_DNA"/>
</dbReference>
<evidence type="ECO:0000313" key="3">
    <source>
        <dbReference type="Proteomes" id="UP000267391"/>
    </source>
</evidence>
<proteinExistence type="predicted"/>
<feature type="compositionally biased region" description="Polar residues" evidence="1">
    <location>
        <begin position="1"/>
        <end position="10"/>
    </location>
</feature>